<reference evidence="3" key="1">
    <citation type="submission" date="2023-10" db="EMBL/GenBank/DDBJ databases">
        <title>Chromosome-level genome of the transformable northern wattle, Acacia crassicarpa.</title>
        <authorList>
            <person name="Massaro I."/>
            <person name="Sinha N.R."/>
            <person name="Poethig S."/>
            <person name="Leichty A.R."/>
        </authorList>
    </citation>
    <scope>NUCLEOTIDE SEQUENCE</scope>
    <source>
        <strain evidence="3">Acra3RX</strain>
        <tissue evidence="3">Leaf</tissue>
    </source>
</reference>
<dbReference type="InterPro" id="IPR023213">
    <property type="entry name" value="CAT-like_dom_sf"/>
</dbReference>
<keyword evidence="1" id="KW-0808">Transferase</keyword>
<dbReference type="SUPFAM" id="SSF52777">
    <property type="entry name" value="CoA-dependent acyltransferases"/>
    <property type="match status" value="1"/>
</dbReference>
<organism evidence="3 4">
    <name type="scientific">Acacia crassicarpa</name>
    <name type="common">northern wattle</name>
    <dbReference type="NCBI Taxonomy" id="499986"/>
    <lineage>
        <taxon>Eukaryota</taxon>
        <taxon>Viridiplantae</taxon>
        <taxon>Streptophyta</taxon>
        <taxon>Embryophyta</taxon>
        <taxon>Tracheophyta</taxon>
        <taxon>Spermatophyta</taxon>
        <taxon>Magnoliopsida</taxon>
        <taxon>eudicotyledons</taxon>
        <taxon>Gunneridae</taxon>
        <taxon>Pentapetalae</taxon>
        <taxon>rosids</taxon>
        <taxon>fabids</taxon>
        <taxon>Fabales</taxon>
        <taxon>Fabaceae</taxon>
        <taxon>Caesalpinioideae</taxon>
        <taxon>mimosoid clade</taxon>
        <taxon>Acacieae</taxon>
        <taxon>Acacia</taxon>
    </lineage>
</organism>
<dbReference type="EMBL" id="JAWXYG010000002">
    <property type="protein sequence ID" value="KAK4280331.1"/>
    <property type="molecule type" value="Genomic_DNA"/>
</dbReference>
<comment type="caution">
    <text evidence="3">The sequence shown here is derived from an EMBL/GenBank/DDBJ whole genome shotgun (WGS) entry which is preliminary data.</text>
</comment>
<dbReference type="Proteomes" id="UP001293593">
    <property type="component" value="Unassembled WGS sequence"/>
</dbReference>
<sequence length="476" mass="53298">MASLNPNSSLKLHELCRIAPPPSSPKSSFSLTFFDLLWLRFHPVERLFFFSVPHLHPSSFFDNIVHMLKRSLSLTLQHFLPLASNIVWPSGSPKPIVQYNPGDSVSLAIAVSDSNMNSLLDNLPCDASMSRAFVPNLDSSDSFASILSLQITLFPNEGFSIGVTSHHACADGKSSTMFIKAWAYLCRRQAENESSGLLPQELQPFLDKEVIIDPRGIGAAYIDGWLGMDLIQKKQSLKIMYDIFAPKVEGSARATFKLKRGDLDRIKERVLQKWESHKAEDERADSTVPKPQSLSTFVLTAAYVWICLAKAMEITEQRTKKILFGFMVDCRSRLEPRIPENYFGNCVMPQFTETLPENPSNIEDGIVIAAKKMHRKIRKIQKEKGVLDGAETLFTRFSMPNEDSQVIGVAGSTQFRVYQADFGWGRPEKVEITSVDRNISMGMAESKDGDGGVEVGLVLKQHLMDQFASLFQRGIK</sequence>
<dbReference type="Gene3D" id="3.30.559.10">
    <property type="entry name" value="Chloramphenicol acetyltransferase-like domain"/>
    <property type="match status" value="2"/>
</dbReference>
<dbReference type="GO" id="GO:0016747">
    <property type="term" value="F:acyltransferase activity, transferring groups other than amino-acyl groups"/>
    <property type="evidence" value="ECO:0007669"/>
    <property type="project" value="UniProtKB-ARBA"/>
</dbReference>
<proteinExistence type="predicted"/>
<evidence type="ECO:0000313" key="4">
    <source>
        <dbReference type="Proteomes" id="UP001293593"/>
    </source>
</evidence>
<evidence type="ECO:0000256" key="1">
    <source>
        <dbReference type="ARBA" id="ARBA00022679"/>
    </source>
</evidence>
<gene>
    <name evidence="3" type="ORF">QN277_011967</name>
</gene>
<accession>A0AAE1N062</accession>
<dbReference type="Pfam" id="PF02458">
    <property type="entry name" value="Transferase"/>
    <property type="match status" value="1"/>
</dbReference>
<keyword evidence="2" id="KW-0012">Acyltransferase</keyword>
<dbReference type="InterPro" id="IPR051504">
    <property type="entry name" value="Plant_metabolite_acyltrans"/>
</dbReference>
<protein>
    <submittedName>
        <fullName evidence="3">Uncharacterized protein</fullName>
    </submittedName>
</protein>
<evidence type="ECO:0000313" key="3">
    <source>
        <dbReference type="EMBL" id="KAK4280331.1"/>
    </source>
</evidence>
<dbReference type="AlphaFoldDB" id="A0AAE1N062"/>
<evidence type="ECO:0000256" key="2">
    <source>
        <dbReference type="ARBA" id="ARBA00023315"/>
    </source>
</evidence>
<keyword evidence="4" id="KW-1185">Reference proteome</keyword>
<dbReference type="PANTHER" id="PTHR31625">
    <property type="match status" value="1"/>
</dbReference>
<name>A0AAE1N062_9FABA</name>